<feature type="transmembrane region" description="Helical" evidence="6">
    <location>
        <begin position="42"/>
        <end position="60"/>
    </location>
</feature>
<evidence type="ECO:0000256" key="4">
    <source>
        <dbReference type="ARBA" id="ARBA00022989"/>
    </source>
</evidence>
<accession>H1YYI3</accession>
<evidence type="ECO:0000313" key="10">
    <source>
        <dbReference type="Proteomes" id="UP000005741"/>
    </source>
</evidence>
<dbReference type="PANTHER" id="PTHR40060">
    <property type="entry name" value="UPF0316 PROTEIN YEBE"/>
    <property type="match status" value="1"/>
</dbReference>
<dbReference type="InParanoid" id="H1YYI3"/>
<comment type="similarity">
    <text evidence="6">Belongs to the UPF0316 family.</text>
</comment>
<gene>
    <name evidence="9" type="ORF">Metlim_0959</name>
</gene>
<keyword evidence="10" id="KW-1185">Reference proteome</keyword>
<dbReference type="PATRIC" id="fig|937775.9.peg.1111"/>
<evidence type="ECO:0000256" key="2">
    <source>
        <dbReference type="ARBA" id="ARBA00022475"/>
    </source>
</evidence>
<comment type="subcellular location">
    <subcellularLocation>
        <location evidence="1 6">Cell membrane</location>
        <topology evidence="1 6">Multi-pass membrane protein</topology>
    </subcellularLocation>
</comment>
<dbReference type="Pfam" id="PF10035">
    <property type="entry name" value="DUF2179"/>
    <property type="match status" value="1"/>
</dbReference>
<feature type="transmembrane region" description="Helical" evidence="6">
    <location>
        <begin position="66"/>
        <end position="85"/>
    </location>
</feature>
<dbReference type="HOGENOM" id="CLU_106166_0_0_2"/>
<evidence type="ECO:0000259" key="8">
    <source>
        <dbReference type="Pfam" id="PF18955"/>
    </source>
</evidence>
<evidence type="ECO:0000256" key="1">
    <source>
        <dbReference type="ARBA" id="ARBA00004651"/>
    </source>
</evidence>
<protein>
    <recommendedName>
        <fullName evidence="6">UPF0316 protein Metlim_0959</fullName>
    </recommendedName>
</protein>
<evidence type="ECO:0000256" key="3">
    <source>
        <dbReference type="ARBA" id="ARBA00022692"/>
    </source>
</evidence>
<dbReference type="Proteomes" id="UP000005741">
    <property type="component" value="Chromosome"/>
</dbReference>
<evidence type="ECO:0000259" key="7">
    <source>
        <dbReference type="Pfam" id="PF10035"/>
    </source>
</evidence>
<keyword evidence="5 6" id="KW-0472">Membrane</keyword>
<dbReference type="RefSeq" id="WP_004076812.1">
    <property type="nucleotide sequence ID" value="NZ_CM001436.1"/>
</dbReference>
<dbReference type="EMBL" id="CM001436">
    <property type="protein sequence ID" value="EHQ35081.1"/>
    <property type="molecule type" value="Genomic_DNA"/>
</dbReference>
<dbReference type="PANTHER" id="PTHR40060:SF1">
    <property type="entry name" value="UPF0316 PROTEIN YEBE"/>
    <property type="match status" value="1"/>
</dbReference>
<dbReference type="AlphaFoldDB" id="H1YYI3"/>
<proteinExistence type="inferred from homology"/>
<dbReference type="HAMAP" id="MF_01515">
    <property type="entry name" value="UPF0316"/>
    <property type="match status" value="1"/>
</dbReference>
<feature type="domain" description="DUF2179" evidence="7">
    <location>
        <begin position="122"/>
        <end position="170"/>
    </location>
</feature>
<dbReference type="InterPro" id="IPR022930">
    <property type="entry name" value="UPF0316"/>
</dbReference>
<keyword evidence="4 6" id="KW-1133">Transmembrane helix</keyword>
<evidence type="ECO:0000313" key="9">
    <source>
        <dbReference type="EMBL" id="EHQ35081.1"/>
    </source>
</evidence>
<reference evidence="9 10" key="1">
    <citation type="submission" date="2011-10" db="EMBL/GenBank/DDBJ databases">
        <title>The Improved High-Quality Draft genome of Methanoplanus limicola DSM 2279.</title>
        <authorList>
            <consortium name="US DOE Joint Genome Institute (JGI-PGF)"/>
            <person name="Lucas S."/>
            <person name="Copeland A."/>
            <person name="Lapidus A."/>
            <person name="Glavina del Rio T."/>
            <person name="Dalin E."/>
            <person name="Tice H."/>
            <person name="Bruce D."/>
            <person name="Goodwin L."/>
            <person name="Pitluck S."/>
            <person name="Peters L."/>
            <person name="Mikhailova N."/>
            <person name="Lu M."/>
            <person name="Kyrpides N."/>
            <person name="Mavromatis K."/>
            <person name="Ivanova N."/>
            <person name="Markowitz V."/>
            <person name="Cheng J.-F."/>
            <person name="Hugenholtz P."/>
            <person name="Woyke T."/>
            <person name="Wu D."/>
            <person name="Wirth R."/>
            <person name="Brambilla E.-M."/>
            <person name="Klenk H.-P."/>
            <person name="Eisen J.A."/>
        </authorList>
    </citation>
    <scope>NUCLEOTIDE SEQUENCE [LARGE SCALE GENOMIC DNA]</scope>
    <source>
        <strain evidence="9 10">DSM 2279</strain>
    </source>
</reference>
<name>H1YYI3_9EURY</name>
<sequence>MVTIDPEILSFLILPALIFFARIADVTCGTLRIIFISRGMKLLSAVLGFFEISIWLLAISEVFSQGLSPAAFLAYALGFAAGNYVGITIEEKMALGISVVRVITQYNAEELIFQLKESGFRTTSVDAMGQFGPVSIIYSVVKRKDISEALRQVHKYNPNAFYTIEDIRHAGGAMFSADGRIPKRGLARYTRKAK</sequence>
<dbReference type="GO" id="GO:0005886">
    <property type="term" value="C:plasma membrane"/>
    <property type="evidence" value="ECO:0007669"/>
    <property type="project" value="UniProtKB-SubCell"/>
</dbReference>
<dbReference type="InterPro" id="IPR019264">
    <property type="entry name" value="DUF2179"/>
</dbReference>
<dbReference type="InterPro" id="IPR044035">
    <property type="entry name" value="DUF5698"/>
</dbReference>
<keyword evidence="2 6" id="KW-1003">Cell membrane</keyword>
<evidence type="ECO:0000256" key="5">
    <source>
        <dbReference type="ARBA" id="ARBA00023136"/>
    </source>
</evidence>
<evidence type="ECO:0000256" key="6">
    <source>
        <dbReference type="HAMAP-Rule" id="MF_01515"/>
    </source>
</evidence>
<dbReference type="NCBIfam" id="NF003191">
    <property type="entry name" value="PRK04164.1-2"/>
    <property type="match status" value="1"/>
</dbReference>
<feature type="transmembrane region" description="Helical" evidence="6">
    <location>
        <begin position="12"/>
        <end position="35"/>
    </location>
</feature>
<dbReference type="STRING" id="937775.Metlim_0959"/>
<dbReference type="CDD" id="cd16381">
    <property type="entry name" value="YitT_C_like_1"/>
    <property type="match status" value="1"/>
</dbReference>
<feature type="domain" description="DUF5698" evidence="8">
    <location>
        <begin position="30"/>
        <end position="87"/>
    </location>
</feature>
<dbReference type="Pfam" id="PF18955">
    <property type="entry name" value="DUF5698"/>
    <property type="match status" value="1"/>
</dbReference>
<organism evidence="9 10">
    <name type="scientific">Methanoplanus limicola DSM 2279</name>
    <dbReference type="NCBI Taxonomy" id="937775"/>
    <lineage>
        <taxon>Archaea</taxon>
        <taxon>Methanobacteriati</taxon>
        <taxon>Methanobacteriota</taxon>
        <taxon>Stenosarchaea group</taxon>
        <taxon>Methanomicrobia</taxon>
        <taxon>Methanomicrobiales</taxon>
        <taxon>Methanomicrobiaceae</taxon>
        <taxon>Methanoplanus</taxon>
    </lineage>
</organism>
<keyword evidence="3 6" id="KW-0812">Transmembrane</keyword>